<evidence type="ECO:0000313" key="2">
    <source>
        <dbReference type="EMBL" id="GGK28566.1"/>
    </source>
</evidence>
<evidence type="ECO:0000313" key="3">
    <source>
        <dbReference type="Proteomes" id="UP000600449"/>
    </source>
</evidence>
<dbReference type="AlphaFoldDB" id="A0A917Q637"/>
<reference evidence="2 3" key="1">
    <citation type="journal article" date="2014" name="Int. J. Syst. Evol. Microbiol.">
        <title>Complete genome sequence of Corynebacterium casei LMG S-19264T (=DSM 44701T), isolated from a smear-ripened cheese.</title>
        <authorList>
            <consortium name="US DOE Joint Genome Institute (JGI-PGF)"/>
            <person name="Walter F."/>
            <person name="Albersmeier A."/>
            <person name="Kalinowski J."/>
            <person name="Ruckert C."/>
        </authorList>
    </citation>
    <scope>NUCLEOTIDE SEQUENCE [LARGE SCALE GENOMIC DNA]</scope>
    <source>
        <strain evidence="2 3">CGMCC 1.9161</strain>
    </source>
</reference>
<sequence length="354" mass="39626">MDLLESLTSVPQREKGGSTALERLDFQTCWGVSHLLTLHQAGKGYAVAFEFHDDILVLDDATSPTEIRCYQLKTAKSGKWTVKKLTARKKTDGIADQSISGKMYDSRLKFGDYVVALGFVSNQVCDFIAESKYPCSFQEAEKSALASFVKALESEVSGFTSDEARLFEYHYTDLSLTSFEETLLGRVVNFVIDECALTHCNHKGFYLALVDQCRRRSKNLKDLASSEDLLAGKFVTRQHMSQWLSDLHLKTSARPQWDVIVGELVGVPPMEKRALKAQWDLYATNKLARPELSAVQFSEAVRRITDELGRQPSSTLPQLLGAALPKLKAYASQAGLKFGDDYLRAAFLYEFYAP</sequence>
<dbReference type="Proteomes" id="UP000600449">
    <property type="component" value="Unassembled WGS sequence"/>
</dbReference>
<proteinExistence type="predicted"/>
<comment type="caution">
    <text evidence="2">The sequence shown here is derived from an EMBL/GenBank/DDBJ whole genome shotgun (WGS) entry which is preliminary data.</text>
</comment>
<keyword evidence="3" id="KW-1185">Reference proteome</keyword>
<evidence type="ECO:0000259" key="1">
    <source>
        <dbReference type="Pfam" id="PF14130"/>
    </source>
</evidence>
<dbReference type="InterPro" id="IPR025382">
    <property type="entry name" value="Cap4-like_endonuclease_dom"/>
</dbReference>
<dbReference type="GO" id="GO:0004518">
    <property type="term" value="F:nuclease activity"/>
    <property type="evidence" value="ECO:0007669"/>
    <property type="project" value="InterPro"/>
</dbReference>
<dbReference type="RefSeq" id="WP_188911056.1">
    <property type="nucleotide sequence ID" value="NZ_BMMF01000004.1"/>
</dbReference>
<name>A0A917Q637_9HYPH</name>
<protein>
    <recommendedName>
        <fullName evidence="1">CD-NTase associated protein 4-like DNA endonuclease domain-containing protein</fullName>
    </recommendedName>
</protein>
<gene>
    <name evidence="2" type="ORF">GCM10011322_13760</name>
</gene>
<dbReference type="EMBL" id="BMMF01000004">
    <property type="protein sequence ID" value="GGK28566.1"/>
    <property type="molecule type" value="Genomic_DNA"/>
</dbReference>
<accession>A0A917Q637</accession>
<organism evidence="2 3">
    <name type="scientific">Salinarimonas ramus</name>
    <dbReference type="NCBI Taxonomy" id="690164"/>
    <lineage>
        <taxon>Bacteria</taxon>
        <taxon>Pseudomonadati</taxon>
        <taxon>Pseudomonadota</taxon>
        <taxon>Alphaproteobacteria</taxon>
        <taxon>Hyphomicrobiales</taxon>
        <taxon>Salinarimonadaceae</taxon>
        <taxon>Salinarimonas</taxon>
    </lineage>
</organism>
<feature type="domain" description="CD-NTase associated protein 4-like DNA endonuclease" evidence="1">
    <location>
        <begin position="15"/>
        <end position="217"/>
    </location>
</feature>
<dbReference type="Pfam" id="PF14130">
    <property type="entry name" value="Cap4_nuclease"/>
    <property type="match status" value="1"/>
</dbReference>